<comment type="function">
    <text evidence="2">Hydrolyzes RNA 2',3'-cyclic phosphodiester to an RNA 2'-phosphomonoester.</text>
</comment>
<feature type="active site" description="Proton donor" evidence="2">
    <location>
        <position position="16"/>
    </location>
</feature>
<dbReference type="HAMAP" id="MF_01940">
    <property type="entry name" value="RNA_CPDase"/>
    <property type="match status" value="1"/>
</dbReference>
<sequence>MAALPFKRRTHPDDWHITLHFIGDCAPADVPRLEAAIRESAAASAPFTLSLSGIGTFGNAAAPAVLWLGVGGEQMRLERLHRALGEQLERTGLFRPDSRPYRPHLTLARKYAGTGPLAADDAVWPEPSDAGALSWEVRDIVLYRSHLGRSPMYEPLAVVPLGGVRP</sequence>
<dbReference type="NCBIfam" id="TIGR02258">
    <property type="entry name" value="2_5_ligase"/>
    <property type="match status" value="1"/>
</dbReference>
<feature type="short sequence motif" description="HXTX 2" evidence="2">
    <location>
        <begin position="104"/>
        <end position="107"/>
    </location>
</feature>
<dbReference type="EC" id="3.1.4.58" evidence="2"/>
<evidence type="ECO:0000256" key="1">
    <source>
        <dbReference type="ARBA" id="ARBA00022801"/>
    </source>
</evidence>
<reference evidence="3 4" key="1">
    <citation type="submission" date="2021-04" db="EMBL/GenBank/DDBJ databases">
        <title>Draft genome sequence of Paenibacillus cisolokensis, LC2-13A.</title>
        <authorList>
            <person name="Uke A."/>
            <person name="Chhe C."/>
            <person name="Baramee S."/>
            <person name="Kosugi A."/>
        </authorList>
    </citation>
    <scope>NUCLEOTIDE SEQUENCE [LARGE SCALE GENOMIC DNA]</scope>
    <source>
        <strain evidence="3 4">LC2-13A</strain>
    </source>
</reference>
<feature type="short sequence motif" description="HXTX 1" evidence="2">
    <location>
        <begin position="16"/>
        <end position="19"/>
    </location>
</feature>
<name>A0ABQ4N7U0_9BACL</name>
<dbReference type="Pfam" id="PF13563">
    <property type="entry name" value="2_5_RNA_ligase2"/>
    <property type="match status" value="1"/>
</dbReference>
<dbReference type="InterPro" id="IPR009097">
    <property type="entry name" value="Cyclic_Pdiesterase"/>
</dbReference>
<keyword evidence="1 2" id="KW-0378">Hydrolase</keyword>
<dbReference type="SUPFAM" id="SSF55144">
    <property type="entry name" value="LigT-like"/>
    <property type="match status" value="1"/>
</dbReference>
<comment type="catalytic activity">
    <reaction evidence="2">
        <text>a 3'-end 2',3'-cyclophospho-ribonucleotide-RNA + H2O = a 3'-end 2'-phospho-ribonucleotide-RNA + H(+)</text>
        <dbReference type="Rhea" id="RHEA:11828"/>
        <dbReference type="Rhea" id="RHEA-COMP:10464"/>
        <dbReference type="Rhea" id="RHEA-COMP:17353"/>
        <dbReference type="ChEBI" id="CHEBI:15377"/>
        <dbReference type="ChEBI" id="CHEBI:15378"/>
        <dbReference type="ChEBI" id="CHEBI:83064"/>
        <dbReference type="ChEBI" id="CHEBI:173113"/>
        <dbReference type="EC" id="3.1.4.58"/>
    </reaction>
</comment>
<comment type="similarity">
    <text evidence="2">Belongs to the 2H phosphoesterase superfamily. ThpR family.</text>
</comment>
<organism evidence="3 4">
    <name type="scientific">Paenibacillus cisolokensis</name>
    <dbReference type="NCBI Taxonomy" id="1658519"/>
    <lineage>
        <taxon>Bacteria</taxon>
        <taxon>Bacillati</taxon>
        <taxon>Bacillota</taxon>
        <taxon>Bacilli</taxon>
        <taxon>Bacillales</taxon>
        <taxon>Paenibacillaceae</taxon>
        <taxon>Paenibacillus</taxon>
    </lineage>
</organism>
<protein>
    <recommendedName>
        <fullName evidence="2">RNA 2',3'-cyclic phosphodiesterase</fullName>
        <shortName evidence="2">RNA 2',3'-CPDase</shortName>
        <ecNumber evidence="2">3.1.4.58</ecNumber>
    </recommendedName>
</protein>
<dbReference type="InterPro" id="IPR004175">
    <property type="entry name" value="RNA_CPDase"/>
</dbReference>
<evidence type="ECO:0000313" key="3">
    <source>
        <dbReference type="EMBL" id="GIQ64258.1"/>
    </source>
</evidence>
<feature type="active site" description="Proton acceptor" evidence="2">
    <location>
        <position position="104"/>
    </location>
</feature>
<dbReference type="EMBL" id="BOVJ01000088">
    <property type="protein sequence ID" value="GIQ64258.1"/>
    <property type="molecule type" value="Genomic_DNA"/>
</dbReference>
<gene>
    <name evidence="3" type="primary">ytlP</name>
    <name evidence="3" type="ORF">PACILC2_28260</name>
</gene>
<evidence type="ECO:0000256" key="2">
    <source>
        <dbReference type="HAMAP-Rule" id="MF_01940"/>
    </source>
</evidence>
<dbReference type="PANTHER" id="PTHR35561">
    <property type="entry name" value="RNA 2',3'-CYCLIC PHOSPHODIESTERASE"/>
    <property type="match status" value="1"/>
</dbReference>
<dbReference type="Gene3D" id="3.90.1140.10">
    <property type="entry name" value="Cyclic phosphodiesterase"/>
    <property type="match status" value="1"/>
</dbReference>
<dbReference type="Proteomes" id="UP000680304">
    <property type="component" value="Unassembled WGS sequence"/>
</dbReference>
<keyword evidence="4" id="KW-1185">Reference proteome</keyword>
<accession>A0ABQ4N7U0</accession>
<proteinExistence type="inferred from homology"/>
<comment type="caution">
    <text evidence="3">The sequence shown here is derived from an EMBL/GenBank/DDBJ whole genome shotgun (WGS) entry which is preliminary data.</text>
</comment>
<evidence type="ECO:0000313" key="4">
    <source>
        <dbReference type="Proteomes" id="UP000680304"/>
    </source>
</evidence>
<dbReference type="PANTHER" id="PTHR35561:SF1">
    <property type="entry name" value="RNA 2',3'-CYCLIC PHOSPHODIESTERASE"/>
    <property type="match status" value="1"/>
</dbReference>